<feature type="domain" description="GST N-terminal" evidence="1">
    <location>
        <begin position="127"/>
        <end position="173"/>
    </location>
</feature>
<dbReference type="InterPro" id="IPR050213">
    <property type="entry name" value="GST_superfamily"/>
</dbReference>
<proteinExistence type="predicted"/>
<dbReference type="PANTHER" id="PTHR11571:SF260">
    <property type="entry name" value="GLUTATHIONE S-TRANSFERASE"/>
    <property type="match status" value="1"/>
</dbReference>
<name>A0A1I8A120_9BILA</name>
<dbReference type="WBParaSite" id="L893_g31780.t2">
    <property type="protein sequence ID" value="L893_g31780.t2"/>
    <property type="gene ID" value="L893_g31780"/>
</dbReference>
<keyword evidence="2" id="KW-1185">Reference proteome</keyword>
<dbReference type="Gene3D" id="1.20.1050.130">
    <property type="match status" value="1"/>
</dbReference>
<evidence type="ECO:0000313" key="3">
    <source>
        <dbReference type="WBParaSite" id="L893_g31780.t2"/>
    </source>
</evidence>
<evidence type="ECO:0000259" key="1">
    <source>
        <dbReference type="PROSITE" id="PS50404"/>
    </source>
</evidence>
<dbReference type="PANTHER" id="PTHR11571">
    <property type="entry name" value="GLUTATHIONE S-TRANSFERASE"/>
    <property type="match status" value="1"/>
</dbReference>
<dbReference type="SUPFAM" id="SSF52833">
    <property type="entry name" value="Thioredoxin-like"/>
    <property type="match status" value="1"/>
</dbReference>
<dbReference type="AlphaFoldDB" id="A0A1I8A120"/>
<organism evidence="2 3">
    <name type="scientific">Steinernema glaseri</name>
    <dbReference type="NCBI Taxonomy" id="37863"/>
    <lineage>
        <taxon>Eukaryota</taxon>
        <taxon>Metazoa</taxon>
        <taxon>Ecdysozoa</taxon>
        <taxon>Nematoda</taxon>
        <taxon>Chromadorea</taxon>
        <taxon>Rhabditida</taxon>
        <taxon>Tylenchina</taxon>
        <taxon>Panagrolaimomorpha</taxon>
        <taxon>Strongyloidoidea</taxon>
        <taxon>Steinernematidae</taxon>
        <taxon>Steinernema</taxon>
    </lineage>
</organism>
<dbReference type="GO" id="GO:0004364">
    <property type="term" value="F:glutathione transferase activity"/>
    <property type="evidence" value="ECO:0007669"/>
    <property type="project" value="UniProtKB-ARBA"/>
</dbReference>
<dbReference type="GO" id="GO:0006749">
    <property type="term" value="P:glutathione metabolic process"/>
    <property type="evidence" value="ECO:0007669"/>
    <property type="project" value="TreeGrafter"/>
</dbReference>
<accession>A0A1I8A120</accession>
<dbReference type="PROSITE" id="PS50404">
    <property type="entry name" value="GST_NTER"/>
    <property type="match status" value="1"/>
</dbReference>
<protein>
    <submittedName>
        <fullName evidence="3">GST N-terminal domain-containing protein</fullName>
    </submittedName>
</protein>
<dbReference type="InterPro" id="IPR004045">
    <property type="entry name" value="Glutathione_S-Trfase_N"/>
</dbReference>
<evidence type="ECO:0000313" key="2">
    <source>
        <dbReference type="Proteomes" id="UP000095287"/>
    </source>
</evidence>
<dbReference type="InterPro" id="IPR036249">
    <property type="entry name" value="Thioredoxin-like_sf"/>
</dbReference>
<reference evidence="3" key="1">
    <citation type="submission" date="2016-11" db="UniProtKB">
        <authorList>
            <consortium name="WormBaseParasite"/>
        </authorList>
    </citation>
    <scope>IDENTIFICATION</scope>
</reference>
<dbReference type="Proteomes" id="UP000095287">
    <property type="component" value="Unplaced"/>
</dbReference>
<dbReference type="CDD" id="cd03039">
    <property type="entry name" value="GST_N_Sigma_like"/>
    <property type="match status" value="1"/>
</dbReference>
<sequence>MRSGAQPVTDCRSGRVPPTQPAEIFLFCACSSRLDPLPWRLHSSYNFGDPSSERKYFRRLAHGLRGVRFFFAPVLAKTAGTRHFRFIDLSHTLCNETPSPTRFACSCCCRHISNFCCRFLQKMPIIPQYKLTYFNAMGRAEPTRMLFAYSGVDYKDERIEKEQWPAMKSSSSS</sequence>